<name>A0ABD1GNL9_SALDI</name>
<reference evidence="1 2" key="1">
    <citation type="submission" date="2024-06" db="EMBL/GenBank/DDBJ databases">
        <title>A chromosome level genome sequence of Diviner's sage (Salvia divinorum).</title>
        <authorList>
            <person name="Ford S.A."/>
            <person name="Ro D.-K."/>
            <person name="Ness R.W."/>
            <person name="Phillips M.A."/>
        </authorList>
    </citation>
    <scope>NUCLEOTIDE SEQUENCE [LARGE SCALE GENOMIC DNA]</scope>
    <source>
        <strain evidence="1">SAF-2024a</strain>
        <tissue evidence="1">Leaf</tissue>
    </source>
</reference>
<evidence type="ECO:0000313" key="2">
    <source>
        <dbReference type="Proteomes" id="UP001567538"/>
    </source>
</evidence>
<dbReference type="Proteomes" id="UP001567538">
    <property type="component" value="Unassembled WGS sequence"/>
</dbReference>
<dbReference type="EMBL" id="JBEAFC010000008">
    <property type="protein sequence ID" value="KAL1544658.1"/>
    <property type="molecule type" value="Genomic_DNA"/>
</dbReference>
<protein>
    <submittedName>
        <fullName evidence="1">Uncharacterized protein</fullName>
    </submittedName>
</protein>
<organism evidence="1 2">
    <name type="scientific">Salvia divinorum</name>
    <name type="common">Maria pastora</name>
    <name type="synonym">Diviner's sage</name>
    <dbReference type="NCBI Taxonomy" id="28513"/>
    <lineage>
        <taxon>Eukaryota</taxon>
        <taxon>Viridiplantae</taxon>
        <taxon>Streptophyta</taxon>
        <taxon>Embryophyta</taxon>
        <taxon>Tracheophyta</taxon>
        <taxon>Spermatophyta</taxon>
        <taxon>Magnoliopsida</taxon>
        <taxon>eudicotyledons</taxon>
        <taxon>Gunneridae</taxon>
        <taxon>Pentapetalae</taxon>
        <taxon>asterids</taxon>
        <taxon>lamiids</taxon>
        <taxon>Lamiales</taxon>
        <taxon>Lamiaceae</taxon>
        <taxon>Nepetoideae</taxon>
        <taxon>Mentheae</taxon>
        <taxon>Salviinae</taxon>
        <taxon>Salvia</taxon>
        <taxon>Salvia subgen. Calosphace</taxon>
    </lineage>
</organism>
<sequence length="109" mass="12221">MVEGVLVPVLVHPGAAVCLHSHAATADHRHIVDVRKYHMPMEMVSEKGAEAEAEAEQGFKLGDALSFDSRIWLCHFYLSSVCLLLLHWFRTSALVVSTFSALLWDLQFE</sequence>
<comment type="caution">
    <text evidence="1">The sequence shown here is derived from an EMBL/GenBank/DDBJ whole genome shotgun (WGS) entry which is preliminary data.</text>
</comment>
<accession>A0ABD1GNL9</accession>
<evidence type="ECO:0000313" key="1">
    <source>
        <dbReference type="EMBL" id="KAL1544658.1"/>
    </source>
</evidence>
<keyword evidence="2" id="KW-1185">Reference proteome</keyword>
<dbReference type="AlphaFoldDB" id="A0ABD1GNL9"/>
<proteinExistence type="predicted"/>
<gene>
    <name evidence="1" type="ORF">AAHA92_21480</name>
</gene>